<reference evidence="1 2" key="1">
    <citation type="submission" date="2022-01" db="EMBL/GenBank/DDBJ databases">
        <title>Alkalihalobacillus sp. EGI L200015, a novel bacterium isolated from a salt lake sediment.</title>
        <authorList>
            <person name="Gao L."/>
            <person name="Fang B.-Z."/>
            <person name="Li W.-J."/>
        </authorList>
    </citation>
    <scope>NUCLEOTIDE SEQUENCE [LARGE SCALE GENOMIC DNA]</scope>
    <source>
        <strain evidence="1 2">KCTC 12718</strain>
    </source>
</reference>
<sequence>MSKYTLVLFDLDETLLCSDWYQEGLIKTLGMHSVTKAIDPVAFTNIKLNVPKPIIEQFKKREVTPIEFKRNRWRHDVVVSCGFYIFFT</sequence>
<dbReference type="InterPro" id="IPR036412">
    <property type="entry name" value="HAD-like_sf"/>
</dbReference>
<gene>
    <name evidence="1" type="ORF">L2716_08120</name>
</gene>
<keyword evidence="2" id="KW-1185">Reference proteome</keyword>
<comment type="caution">
    <text evidence="1">The sequence shown here is derived from an EMBL/GenBank/DDBJ whole genome shotgun (WGS) entry which is preliminary data.</text>
</comment>
<evidence type="ECO:0000313" key="2">
    <source>
        <dbReference type="Proteomes" id="UP001649381"/>
    </source>
</evidence>
<dbReference type="RefSeq" id="WP_236333492.1">
    <property type="nucleotide sequence ID" value="NZ_JAKIJS010000001.1"/>
</dbReference>
<protein>
    <submittedName>
        <fullName evidence="1">Uncharacterized protein</fullName>
    </submittedName>
</protein>
<accession>A0ABS9GYD4</accession>
<name>A0ABS9GYD4_9BACL</name>
<evidence type="ECO:0000313" key="1">
    <source>
        <dbReference type="EMBL" id="MCF6137694.1"/>
    </source>
</evidence>
<dbReference type="Proteomes" id="UP001649381">
    <property type="component" value="Unassembled WGS sequence"/>
</dbReference>
<proteinExistence type="predicted"/>
<organism evidence="1 2">
    <name type="scientific">Pseudalkalibacillus berkeleyi</name>
    <dbReference type="NCBI Taxonomy" id="1069813"/>
    <lineage>
        <taxon>Bacteria</taxon>
        <taxon>Bacillati</taxon>
        <taxon>Bacillota</taxon>
        <taxon>Bacilli</taxon>
        <taxon>Bacillales</taxon>
        <taxon>Fictibacillaceae</taxon>
        <taxon>Pseudalkalibacillus</taxon>
    </lineage>
</organism>
<dbReference type="EMBL" id="JAKIJS010000001">
    <property type="protein sequence ID" value="MCF6137694.1"/>
    <property type="molecule type" value="Genomic_DNA"/>
</dbReference>
<dbReference type="SUPFAM" id="SSF56784">
    <property type="entry name" value="HAD-like"/>
    <property type="match status" value="1"/>
</dbReference>